<evidence type="ECO:0000256" key="1">
    <source>
        <dbReference type="SAM" id="Phobius"/>
    </source>
</evidence>
<protein>
    <submittedName>
        <fullName evidence="2">BDR-repeat family protein</fullName>
    </submittedName>
</protein>
<dbReference type="Proteomes" id="UP000019148">
    <property type="component" value="Unassembled WGS sequence"/>
</dbReference>
<dbReference type="RefSeq" id="WP_414625595.1">
    <property type="nucleotide sequence ID" value="NZ_AZIT01000111.1"/>
</dbReference>
<organism evidence="2 3">
    <name type="scientific">Borrelia duttonii CR2A</name>
    <dbReference type="NCBI Taxonomy" id="1432657"/>
    <lineage>
        <taxon>Bacteria</taxon>
        <taxon>Pseudomonadati</taxon>
        <taxon>Spirochaetota</taxon>
        <taxon>Spirochaetia</taxon>
        <taxon>Spirochaetales</taxon>
        <taxon>Borreliaceae</taxon>
        <taxon>Borrelia</taxon>
    </lineage>
</organism>
<accession>W6TFQ5</accession>
<keyword evidence="1" id="KW-0472">Membrane</keyword>
<evidence type="ECO:0000313" key="3">
    <source>
        <dbReference type="Proteomes" id="UP000019148"/>
    </source>
</evidence>
<name>W6TFQ5_9SPIR</name>
<sequence length="52" mass="5982">MNKMELDTKIDKFASEVKGTFRLHAWMFGTIITINVGIFLALISMLYALFIK</sequence>
<feature type="transmembrane region" description="Helical" evidence="1">
    <location>
        <begin position="25"/>
        <end position="50"/>
    </location>
</feature>
<keyword evidence="1" id="KW-0812">Transmembrane</keyword>
<keyword evidence="1" id="KW-1133">Transmembrane helix</keyword>
<reference evidence="2 3" key="1">
    <citation type="submission" date="2013-12" db="EMBL/GenBank/DDBJ databases">
        <title>Comparative genomics of relapsing fever spirochetes.</title>
        <authorList>
            <person name="Schwan T.G."/>
            <person name="Raffel S.J."/>
            <person name="Porcella S.F."/>
        </authorList>
    </citation>
    <scope>NUCLEOTIDE SEQUENCE [LARGE SCALE GENOMIC DNA]</scope>
    <source>
        <strain evidence="2 3">CR2A</strain>
    </source>
</reference>
<dbReference type="EMBL" id="AZIT01000111">
    <property type="protein sequence ID" value="ETZ17083.1"/>
    <property type="molecule type" value="Genomic_DNA"/>
</dbReference>
<evidence type="ECO:0000313" key="2">
    <source>
        <dbReference type="EMBL" id="ETZ17083.1"/>
    </source>
</evidence>
<proteinExistence type="predicted"/>
<comment type="caution">
    <text evidence="2">The sequence shown here is derived from an EMBL/GenBank/DDBJ whole genome shotgun (WGS) entry which is preliminary data.</text>
</comment>
<dbReference type="AlphaFoldDB" id="W6TFQ5"/>
<gene>
    <name evidence="2" type="ORF">BDCR2A_02000</name>
</gene>
<dbReference type="PATRIC" id="fig|1432657.3.peg.1853"/>